<evidence type="ECO:0008006" key="3">
    <source>
        <dbReference type="Google" id="ProtNLM"/>
    </source>
</evidence>
<keyword evidence="1" id="KW-0175">Coiled coil</keyword>
<reference evidence="2" key="1">
    <citation type="journal article" date="2021" name="Proc. Natl. Acad. Sci. U.S.A.">
        <title>A Catalog of Tens of Thousands of Viruses from Human Metagenomes Reveals Hidden Associations with Chronic Diseases.</title>
        <authorList>
            <person name="Tisza M.J."/>
            <person name="Buck C.B."/>
        </authorList>
    </citation>
    <scope>NUCLEOTIDE SEQUENCE</scope>
    <source>
        <strain evidence="2">Ctr592</strain>
    </source>
</reference>
<name>A0A8S5QXP5_9CAUD</name>
<feature type="coiled-coil region" evidence="1">
    <location>
        <begin position="86"/>
        <end position="141"/>
    </location>
</feature>
<accession>A0A8S5QXP5</accession>
<organism evidence="2">
    <name type="scientific">Siphoviridae sp. ctr592</name>
    <dbReference type="NCBI Taxonomy" id="2826474"/>
    <lineage>
        <taxon>Viruses</taxon>
        <taxon>Duplodnaviria</taxon>
        <taxon>Heunggongvirae</taxon>
        <taxon>Uroviricota</taxon>
        <taxon>Caudoviricetes</taxon>
    </lineage>
</organism>
<protein>
    <recommendedName>
        <fullName evidence="3">Terminase small subunit</fullName>
    </recommendedName>
</protein>
<evidence type="ECO:0000313" key="2">
    <source>
        <dbReference type="EMBL" id="DAE23643.1"/>
    </source>
</evidence>
<evidence type="ECO:0000256" key="1">
    <source>
        <dbReference type="SAM" id="Coils"/>
    </source>
</evidence>
<dbReference type="EMBL" id="BK015757">
    <property type="protein sequence ID" value="DAE23643.1"/>
    <property type="molecule type" value="Genomic_DNA"/>
</dbReference>
<proteinExistence type="predicted"/>
<sequence length="146" mass="16408">MTKAEREACKAEFITGNYRTLTEYADAHGYSRRYIREIGAADKWLADKTKHQRQIAGKLLAQDKKDAINTLTARREMMEDIKSTLLKRVQEKLSEATLTANEMNLLANAVVKIDTMDSGAIETADSEREALEKVVEALEGAICRDN</sequence>